<organism evidence="2 3">
    <name type="scientific">Mytilus edulis</name>
    <name type="common">Blue mussel</name>
    <dbReference type="NCBI Taxonomy" id="6550"/>
    <lineage>
        <taxon>Eukaryota</taxon>
        <taxon>Metazoa</taxon>
        <taxon>Spiralia</taxon>
        <taxon>Lophotrochozoa</taxon>
        <taxon>Mollusca</taxon>
        <taxon>Bivalvia</taxon>
        <taxon>Autobranchia</taxon>
        <taxon>Pteriomorphia</taxon>
        <taxon>Mytilida</taxon>
        <taxon>Mytiloidea</taxon>
        <taxon>Mytilidae</taxon>
        <taxon>Mytilinae</taxon>
        <taxon>Mytilus</taxon>
    </lineage>
</organism>
<keyword evidence="1" id="KW-0812">Transmembrane</keyword>
<evidence type="ECO:0000256" key="1">
    <source>
        <dbReference type="SAM" id="Phobius"/>
    </source>
</evidence>
<name>A0A8S3UZ87_MYTED</name>
<feature type="transmembrane region" description="Helical" evidence="1">
    <location>
        <begin position="12"/>
        <end position="33"/>
    </location>
</feature>
<evidence type="ECO:0000313" key="2">
    <source>
        <dbReference type="EMBL" id="CAG2250888.1"/>
    </source>
</evidence>
<reference evidence="2" key="1">
    <citation type="submission" date="2021-03" db="EMBL/GenBank/DDBJ databases">
        <authorList>
            <person name="Bekaert M."/>
        </authorList>
    </citation>
    <scope>NUCLEOTIDE SEQUENCE</scope>
</reference>
<keyword evidence="1" id="KW-1133">Transmembrane helix</keyword>
<feature type="transmembrane region" description="Helical" evidence="1">
    <location>
        <begin position="70"/>
        <end position="97"/>
    </location>
</feature>
<sequence length="184" mass="19699">MADGFCERLGPSLLIISIASVCYMIGIATPYLIKIESLTFISNSGLWKRCSSSTYGKECYNTSTYAENDWFRICQVMCIFGLVAILTSTACIALRLLKLREHKILQIATIVGVFSAGVKESIQQGKCTAQFCTTIKNSAACNGCCVGLGCSGGGQCSELNGVTACHCDGCTCKALYLTNGYITK</sequence>
<protein>
    <submittedName>
        <fullName evidence="2">Uncharacterized protein</fullName>
    </submittedName>
</protein>
<dbReference type="OrthoDB" id="10360624at2759"/>
<dbReference type="EMBL" id="CAJPWZ010003068">
    <property type="protein sequence ID" value="CAG2250888.1"/>
    <property type="molecule type" value="Genomic_DNA"/>
</dbReference>
<keyword evidence="1" id="KW-0472">Membrane</keyword>
<gene>
    <name evidence="2" type="ORF">MEDL_62524</name>
</gene>
<comment type="caution">
    <text evidence="2">The sequence shown here is derived from an EMBL/GenBank/DDBJ whole genome shotgun (WGS) entry which is preliminary data.</text>
</comment>
<dbReference type="Proteomes" id="UP000683360">
    <property type="component" value="Unassembled WGS sequence"/>
</dbReference>
<dbReference type="AlphaFoldDB" id="A0A8S3UZ87"/>
<evidence type="ECO:0000313" key="3">
    <source>
        <dbReference type="Proteomes" id="UP000683360"/>
    </source>
</evidence>
<keyword evidence="3" id="KW-1185">Reference proteome</keyword>
<accession>A0A8S3UZ87</accession>
<proteinExistence type="predicted"/>